<comment type="caution">
    <text evidence="3">The sequence shown here is derived from an EMBL/GenBank/DDBJ whole genome shotgun (WGS) entry which is preliminary data.</text>
</comment>
<dbReference type="PANTHER" id="PTHR43763:SF4">
    <property type="entry name" value="XAA-PRO AMINOPEPTIDASE 2"/>
    <property type="match status" value="1"/>
</dbReference>
<accession>A0ABQ9G7E8</accession>
<protein>
    <submittedName>
        <fullName evidence="3">Uncharacterized protein</fullName>
    </submittedName>
</protein>
<feature type="domain" description="Peptidase M24 C-terminal" evidence="2">
    <location>
        <begin position="116"/>
        <end position="149"/>
    </location>
</feature>
<dbReference type="Pfam" id="PF16188">
    <property type="entry name" value="Peptidase_M24_C"/>
    <property type="match status" value="1"/>
</dbReference>
<dbReference type="Gene3D" id="3.90.230.10">
    <property type="entry name" value="Creatinase/methionine aminopeptidase superfamily"/>
    <property type="match status" value="1"/>
</dbReference>
<reference evidence="3 4" key="1">
    <citation type="submission" date="2023-02" db="EMBL/GenBank/DDBJ databases">
        <title>LHISI_Scaffold_Assembly.</title>
        <authorList>
            <person name="Stuart O.P."/>
            <person name="Cleave R."/>
            <person name="Magrath M.J.L."/>
            <person name="Mikheyev A.S."/>
        </authorList>
    </citation>
    <scope>NUCLEOTIDE SEQUENCE [LARGE SCALE GENOMIC DNA]</scope>
    <source>
        <strain evidence="3">Daus_M_001</strain>
        <tissue evidence="3">Leg muscle</tissue>
    </source>
</reference>
<organism evidence="3 4">
    <name type="scientific">Dryococelus australis</name>
    <dbReference type="NCBI Taxonomy" id="614101"/>
    <lineage>
        <taxon>Eukaryota</taxon>
        <taxon>Metazoa</taxon>
        <taxon>Ecdysozoa</taxon>
        <taxon>Arthropoda</taxon>
        <taxon>Hexapoda</taxon>
        <taxon>Insecta</taxon>
        <taxon>Pterygota</taxon>
        <taxon>Neoptera</taxon>
        <taxon>Polyneoptera</taxon>
        <taxon>Phasmatodea</taxon>
        <taxon>Verophasmatodea</taxon>
        <taxon>Anareolatae</taxon>
        <taxon>Phasmatidae</taxon>
        <taxon>Eurycanthinae</taxon>
        <taxon>Dryococelus</taxon>
    </lineage>
</organism>
<dbReference type="EMBL" id="JARBHB010000014">
    <property type="protein sequence ID" value="KAJ8868369.1"/>
    <property type="molecule type" value="Genomic_DNA"/>
</dbReference>
<dbReference type="SUPFAM" id="SSF55920">
    <property type="entry name" value="Creatinase/aminopeptidase"/>
    <property type="match status" value="1"/>
</dbReference>
<evidence type="ECO:0000259" key="1">
    <source>
        <dbReference type="Pfam" id="PF00557"/>
    </source>
</evidence>
<dbReference type="Pfam" id="PF00557">
    <property type="entry name" value="Peptidase_M24"/>
    <property type="match status" value="1"/>
</dbReference>
<dbReference type="InterPro" id="IPR000994">
    <property type="entry name" value="Pept_M24"/>
</dbReference>
<dbReference type="PANTHER" id="PTHR43763">
    <property type="entry name" value="XAA-PRO AMINOPEPTIDASE 1"/>
    <property type="match status" value="1"/>
</dbReference>
<evidence type="ECO:0000313" key="3">
    <source>
        <dbReference type="EMBL" id="KAJ8868369.1"/>
    </source>
</evidence>
<keyword evidence="4" id="KW-1185">Reference proteome</keyword>
<sequence length="168" mass="19033">MVTGCTTDVTRSMHYGTPTALQVEVYTRLLMGCIDLASTIFPAGKTMDQLEAILRRPLYQLGLDYGHGSTHGIGSFLAVHEEPGYYRTNEFGMRLENIVMVVRANVSGTTDSDTTYLTFEPVTLVPYETKLIDFTMLSSKQVGIFDQYKCRFNEWSNVYLSLHIFLFE</sequence>
<gene>
    <name evidence="3" type="ORF">PR048_029885</name>
</gene>
<dbReference type="Proteomes" id="UP001159363">
    <property type="component" value="Chromosome 13"/>
</dbReference>
<name>A0ABQ9G7E8_9NEOP</name>
<evidence type="ECO:0000259" key="2">
    <source>
        <dbReference type="Pfam" id="PF16188"/>
    </source>
</evidence>
<dbReference type="InterPro" id="IPR036005">
    <property type="entry name" value="Creatinase/aminopeptidase-like"/>
</dbReference>
<evidence type="ECO:0000313" key="4">
    <source>
        <dbReference type="Proteomes" id="UP001159363"/>
    </source>
</evidence>
<dbReference type="InterPro" id="IPR050422">
    <property type="entry name" value="X-Pro_aminopeptidase_P"/>
</dbReference>
<dbReference type="InterPro" id="IPR032416">
    <property type="entry name" value="Peptidase_M24_C"/>
</dbReference>
<proteinExistence type="predicted"/>
<feature type="domain" description="Peptidase M24" evidence="1">
    <location>
        <begin position="4"/>
        <end position="95"/>
    </location>
</feature>